<keyword evidence="2" id="KW-1185">Reference proteome</keyword>
<sequence>MNEAHHPHDVVVVGGRVRLDVEADEPISQSLPRESQMTNGVDTATIDAVKAAPEPETSRGVVERSTARPAVFDVLTTSVPVSVTVA</sequence>
<organism evidence="1 2">
    <name type="scientific">Dactylosporangium roseum</name>
    <dbReference type="NCBI Taxonomy" id="47989"/>
    <lineage>
        <taxon>Bacteria</taxon>
        <taxon>Bacillati</taxon>
        <taxon>Actinomycetota</taxon>
        <taxon>Actinomycetes</taxon>
        <taxon>Micromonosporales</taxon>
        <taxon>Micromonosporaceae</taxon>
        <taxon>Dactylosporangium</taxon>
    </lineage>
</organism>
<evidence type="ECO:0000313" key="1">
    <source>
        <dbReference type="EMBL" id="UWZ33902.1"/>
    </source>
</evidence>
<proteinExistence type="predicted"/>
<dbReference type="EMBL" id="CP073721">
    <property type="protein sequence ID" value="UWZ33902.1"/>
    <property type="molecule type" value="Genomic_DNA"/>
</dbReference>
<reference evidence="1" key="1">
    <citation type="submission" date="2021-04" db="EMBL/GenBank/DDBJ databases">
        <title>Biosynthetic gene clusters of Dactylosporangioum roseum.</title>
        <authorList>
            <person name="Hartkoorn R.C."/>
            <person name="Beaudoing E."/>
            <person name="Hot D."/>
            <person name="Moureu S."/>
        </authorList>
    </citation>
    <scope>NUCLEOTIDE SEQUENCE</scope>
    <source>
        <strain evidence="1">NRRL B-16295</strain>
    </source>
</reference>
<dbReference type="Proteomes" id="UP001058271">
    <property type="component" value="Chromosome"/>
</dbReference>
<gene>
    <name evidence="1" type="ORF">Drose_21800</name>
</gene>
<accession>A0ABY5YWK1</accession>
<protein>
    <submittedName>
        <fullName evidence="1">Uncharacterized protein</fullName>
    </submittedName>
</protein>
<name>A0ABY5YWK1_9ACTN</name>
<dbReference type="RefSeq" id="WP_260723183.1">
    <property type="nucleotide sequence ID" value="NZ_BAAABS010000009.1"/>
</dbReference>
<evidence type="ECO:0000313" key="2">
    <source>
        <dbReference type="Proteomes" id="UP001058271"/>
    </source>
</evidence>